<evidence type="ECO:0000256" key="1">
    <source>
        <dbReference type="SAM" id="SignalP"/>
    </source>
</evidence>
<gene>
    <name evidence="2" type="ORF">ONB1V03_LOCUS20876</name>
</gene>
<dbReference type="Proteomes" id="UP000728032">
    <property type="component" value="Unassembled WGS sequence"/>
</dbReference>
<reference evidence="2" key="1">
    <citation type="submission" date="2020-11" db="EMBL/GenBank/DDBJ databases">
        <authorList>
            <person name="Tran Van P."/>
        </authorList>
    </citation>
    <scope>NUCLEOTIDE SEQUENCE</scope>
</reference>
<dbReference type="EMBL" id="CAJPVJ010037573">
    <property type="protein sequence ID" value="CAG2181455.1"/>
    <property type="molecule type" value="Genomic_DNA"/>
</dbReference>
<accession>A0A7R9MQZ5</accession>
<evidence type="ECO:0000313" key="2">
    <source>
        <dbReference type="EMBL" id="CAD7664318.1"/>
    </source>
</evidence>
<name>A0A7R9MQZ5_9ACAR</name>
<feature type="signal peptide" evidence="1">
    <location>
        <begin position="1"/>
        <end position="19"/>
    </location>
</feature>
<keyword evidence="3" id="KW-1185">Reference proteome</keyword>
<feature type="chain" id="PRO_5036211601" evidence="1">
    <location>
        <begin position="20"/>
        <end position="64"/>
    </location>
</feature>
<organism evidence="2">
    <name type="scientific">Oppiella nova</name>
    <dbReference type="NCBI Taxonomy" id="334625"/>
    <lineage>
        <taxon>Eukaryota</taxon>
        <taxon>Metazoa</taxon>
        <taxon>Ecdysozoa</taxon>
        <taxon>Arthropoda</taxon>
        <taxon>Chelicerata</taxon>
        <taxon>Arachnida</taxon>
        <taxon>Acari</taxon>
        <taxon>Acariformes</taxon>
        <taxon>Sarcoptiformes</taxon>
        <taxon>Oribatida</taxon>
        <taxon>Brachypylina</taxon>
        <taxon>Oppioidea</taxon>
        <taxon>Oppiidae</taxon>
        <taxon>Oppiella</taxon>
    </lineage>
</organism>
<sequence>MIYTSTILLLIMSTGTSLGTSLTGRLAELAHEFGPKGVEVVEQLVSLAGGQQEFESLLPFPLPD</sequence>
<dbReference type="EMBL" id="OC952398">
    <property type="protein sequence ID" value="CAD7664318.1"/>
    <property type="molecule type" value="Genomic_DNA"/>
</dbReference>
<proteinExistence type="predicted"/>
<evidence type="ECO:0000313" key="3">
    <source>
        <dbReference type="Proteomes" id="UP000728032"/>
    </source>
</evidence>
<keyword evidence="1" id="KW-0732">Signal</keyword>
<dbReference type="AlphaFoldDB" id="A0A7R9MQZ5"/>
<protein>
    <submittedName>
        <fullName evidence="2">Uncharacterized protein</fullName>
    </submittedName>
</protein>
<feature type="non-terminal residue" evidence="2">
    <location>
        <position position="64"/>
    </location>
</feature>